<evidence type="ECO:0000313" key="2">
    <source>
        <dbReference type="Proteomes" id="UP000318437"/>
    </source>
</evidence>
<organism evidence="1 2">
    <name type="scientific">Bythopirellula polymerisocia</name>
    <dbReference type="NCBI Taxonomy" id="2528003"/>
    <lineage>
        <taxon>Bacteria</taxon>
        <taxon>Pseudomonadati</taxon>
        <taxon>Planctomycetota</taxon>
        <taxon>Planctomycetia</taxon>
        <taxon>Pirellulales</taxon>
        <taxon>Lacipirellulaceae</taxon>
        <taxon>Bythopirellula</taxon>
    </lineage>
</organism>
<protein>
    <submittedName>
        <fullName evidence="1">Uncharacterized protein</fullName>
    </submittedName>
</protein>
<name>A0A5C6CHV2_9BACT</name>
<keyword evidence="2" id="KW-1185">Reference proteome</keyword>
<proteinExistence type="predicted"/>
<accession>A0A5C6CHV2</accession>
<dbReference type="AlphaFoldDB" id="A0A5C6CHV2"/>
<reference evidence="1 2" key="1">
    <citation type="submission" date="2019-02" db="EMBL/GenBank/DDBJ databases">
        <title>Deep-cultivation of Planctomycetes and their phenomic and genomic characterization uncovers novel biology.</title>
        <authorList>
            <person name="Wiegand S."/>
            <person name="Jogler M."/>
            <person name="Boedeker C."/>
            <person name="Pinto D."/>
            <person name="Vollmers J."/>
            <person name="Rivas-Marin E."/>
            <person name="Kohn T."/>
            <person name="Peeters S.H."/>
            <person name="Heuer A."/>
            <person name="Rast P."/>
            <person name="Oberbeckmann S."/>
            <person name="Bunk B."/>
            <person name="Jeske O."/>
            <person name="Meyerdierks A."/>
            <person name="Storesund J.E."/>
            <person name="Kallscheuer N."/>
            <person name="Luecker S."/>
            <person name="Lage O.M."/>
            <person name="Pohl T."/>
            <person name="Merkel B.J."/>
            <person name="Hornburger P."/>
            <person name="Mueller R.-W."/>
            <person name="Bruemmer F."/>
            <person name="Labrenz M."/>
            <person name="Spormann A.M."/>
            <person name="Op Den Camp H."/>
            <person name="Overmann J."/>
            <person name="Amann R."/>
            <person name="Jetten M.S.M."/>
            <person name="Mascher T."/>
            <person name="Medema M.H."/>
            <person name="Devos D.P."/>
            <person name="Kaster A.-K."/>
            <person name="Ovreas L."/>
            <person name="Rohde M."/>
            <person name="Galperin M.Y."/>
            <person name="Jogler C."/>
        </authorList>
    </citation>
    <scope>NUCLEOTIDE SEQUENCE [LARGE SCALE GENOMIC DNA]</scope>
    <source>
        <strain evidence="1 2">Pla144</strain>
    </source>
</reference>
<sequence length="43" mass="4900">MHDESREQASRTEKFFGHGLKQIEHGFKSAFHVIHVSSVNFGS</sequence>
<dbReference type="Proteomes" id="UP000318437">
    <property type="component" value="Unassembled WGS sequence"/>
</dbReference>
<gene>
    <name evidence="1" type="ORF">Pla144_38000</name>
</gene>
<dbReference type="EMBL" id="SJPS01000006">
    <property type="protein sequence ID" value="TWU23625.1"/>
    <property type="molecule type" value="Genomic_DNA"/>
</dbReference>
<evidence type="ECO:0000313" key="1">
    <source>
        <dbReference type="EMBL" id="TWU23625.1"/>
    </source>
</evidence>
<comment type="caution">
    <text evidence="1">The sequence shown here is derived from an EMBL/GenBank/DDBJ whole genome shotgun (WGS) entry which is preliminary data.</text>
</comment>